<dbReference type="Proteomes" id="UP000000305">
    <property type="component" value="Unassembled WGS sequence"/>
</dbReference>
<dbReference type="HOGENOM" id="CLU_1210869_0_0_1"/>
<gene>
    <name evidence="1" type="ORF">DAPPUDRAFT_118116</name>
</gene>
<keyword evidence="2" id="KW-1185">Reference proteome</keyword>
<organism evidence="1 2">
    <name type="scientific">Daphnia pulex</name>
    <name type="common">Water flea</name>
    <dbReference type="NCBI Taxonomy" id="6669"/>
    <lineage>
        <taxon>Eukaryota</taxon>
        <taxon>Metazoa</taxon>
        <taxon>Ecdysozoa</taxon>
        <taxon>Arthropoda</taxon>
        <taxon>Crustacea</taxon>
        <taxon>Branchiopoda</taxon>
        <taxon>Diplostraca</taxon>
        <taxon>Cladocera</taxon>
        <taxon>Anomopoda</taxon>
        <taxon>Daphniidae</taxon>
        <taxon>Daphnia</taxon>
    </lineage>
</organism>
<dbReference type="AlphaFoldDB" id="E9HUS8"/>
<name>E9HUS8_DAPPU</name>
<reference evidence="1 2" key="1">
    <citation type="journal article" date="2011" name="Science">
        <title>The ecoresponsive genome of Daphnia pulex.</title>
        <authorList>
            <person name="Colbourne J.K."/>
            <person name="Pfrender M.E."/>
            <person name="Gilbert D."/>
            <person name="Thomas W.K."/>
            <person name="Tucker A."/>
            <person name="Oakley T.H."/>
            <person name="Tokishita S."/>
            <person name="Aerts A."/>
            <person name="Arnold G.J."/>
            <person name="Basu M.K."/>
            <person name="Bauer D.J."/>
            <person name="Caceres C.E."/>
            <person name="Carmel L."/>
            <person name="Casola C."/>
            <person name="Choi J.H."/>
            <person name="Detter J.C."/>
            <person name="Dong Q."/>
            <person name="Dusheyko S."/>
            <person name="Eads B.D."/>
            <person name="Frohlich T."/>
            <person name="Geiler-Samerotte K.A."/>
            <person name="Gerlach D."/>
            <person name="Hatcher P."/>
            <person name="Jogdeo S."/>
            <person name="Krijgsveld J."/>
            <person name="Kriventseva E.V."/>
            <person name="Kultz D."/>
            <person name="Laforsch C."/>
            <person name="Lindquist E."/>
            <person name="Lopez J."/>
            <person name="Manak J.R."/>
            <person name="Muller J."/>
            <person name="Pangilinan J."/>
            <person name="Patwardhan R.P."/>
            <person name="Pitluck S."/>
            <person name="Pritham E.J."/>
            <person name="Rechtsteiner A."/>
            <person name="Rho M."/>
            <person name="Rogozin I.B."/>
            <person name="Sakarya O."/>
            <person name="Salamov A."/>
            <person name="Schaack S."/>
            <person name="Shapiro H."/>
            <person name="Shiga Y."/>
            <person name="Skalitzky C."/>
            <person name="Smith Z."/>
            <person name="Souvorov A."/>
            <person name="Sung W."/>
            <person name="Tang Z."/>
            <person name="Tsuchiya D."/>
            <person name="Tu H."/>
            <person name="Vos H."/>
            <person name="Wang M."/>
            <person name="Wolf Y.I."/>
            <person name="Yamagata H."/>
            <person name="Yamada T."/>
            <person name="Ye Y."/>
            <person name="Shaw J.R."/>
            <person name="Andrews J."/>
            <person name="Crease T.J."/>
            <person name="Tang H."/>
            <person name="Lucas S.M."/>
            <person name="Robertson H.M."/>
            <person name="Bork P."/>
            <person name="Koonin E.V."/>
            <person name="Zdobnov E.M."/>
            <person name="Grigoriev I.V."/>
            <person name="Lynch M."/>
            <person name="Boore J.L."/>
        </authorList>
    </citation>
    <scope>NUCLEOTIDE SEQUENCE [LARGE SCALE GENOMIC DNA]</scope>
</reference>
<dbReference type="EMBL" id="GL732822">
    <property type="protein sequence ID" value="EFX64499.1"/>
    <property type="molecule type" value="Genomic_DNA"/>
</dbReference>
<evidence type="ECO:0000313" key="1">
    <source>
        <dbReference type="EMBL" id="EFX64499.1"/>
    </source>
</evidence>
<dbReference type="OrthoDB" id="6049566at2759"/>
<evidence type="ECO:0000313" key="2">
    <source>
        <dbReference type="Proteomes" id="UP000000305"/>
    </source>
</evidence>
<sequence length="229" mass="26444">MSSPVTGDLSRSTRVGPEGPEFWIQPCGYTVEGNIPPYPDSVLAGDYKSYLQMDLLYLEQWLGNFCQDKFLMSFADQVKSDEAYRYDWLQVNTVIPKKPGQHLTASHYSQQQFSAMLTQSSNIFQRIAIGWEQMEYEKTDSMYKDYFTSAKFRMKTTLCQLDGYLADKKMSPAPNPTRSIMPNELRSITSASQRDQRNFRIIKEYVNALEYYVDAFNYFETASAQKSSL</sequence>
<dbReference type="KEGG" id="dpx:DAPPUDRAFT_118116"/>
<proteinExistence type="predicted"/>
<dbReference type="InParanoid" id="E9HUS8"/>
<accession>E9HUS8</accession>
<protein>
    <submittedName>
        <fullName evidence="1">Uncharacterized protein</fullName>
    </submittedName>
</protein>
<dbReference type="PhylomeDB" id="E9HUS8"/>